<reference evidence="3" key="1">
    <citation type="submission" date="2016-11" db="UniProtKB">
        <authorList>
            <consortium name="WormBaseParasite"/>
        </authorList>
    </citation>
    <scope>IDENTIFICATION</scope>
</reference>
<accession>A0A1I7YCK8</accession>
<organism evidence="2 3">
    <name type="scientific">Steinernema glaseri</name>
    <dbReference type="NCBI Taxonomy" id="37863"/>
    <lineage>
        <taxon>Eukaryota</taxon>
        <taxon>Metazoa</taxon>
        <taxon>Ecdysozoa</taxon>
        <taxon>Nematoda</taxon>
        <taxon>Chromadorea</taxon>
        <taxon>Rhabditida</taxon>
        <taxon>Tylenchina</taxon>
        <taxon>Panagrolaimomorpha</taxon>
        <taxon>Strongyloidoidea</taxon>
        <taxon>Steinernematidae</taxon>
        <taxon>Steinernema</taxon>
    </lineage>
</organism>
<keyword evidence="2" id="KW-1185">Reference proteome</keyword>
<feature type="region of interest" description="Disordered" evidence="1">
    <location>
        <begin position="1"/>
        <end position="43"/>
    </location>
</feature>
<dbReference type="WBParaSite" id="L893_g14920.t1">
    <property type="protein sequence ID" value="L893_g14920.t1"/>
    <property type="gene ID" value="L893_g14920"/>
</dbReference>
<name>A0A1I7YCK8_9BILA</name>
<evidence type="ECO:0000313" key="3">
    <source>
        <dbReference type="WBParaSite" id="L893_g14920.t1"/>
    </source>
</evidence>
<dbReference type="AlphaFoldDB" id="A0A1I7YCK8"/>
<sequence>MEKMGELLGEASSMSGAGTVPRGRRRREDKQGRGGASGLTSKTLECEEIGTDLSRNLVAVGGGVEYFKALQTSGLDVFVSEQPA</sequence>
<protein>
    <submittedName>
        <fullName evidence="3">Uncharacterized protein</fullName>
    </submittedName>
</protein>
<dbReference type="Proteomes" id="UP000095287">
    <property type="component" value="Unplaced"/>
</dbReference>
<proteinExistence type="predicted"/>
<evidence type="ECO:0000313" key="2">
    <source>
        <dbReference type="Proteomes" id="UP000095287"/>
    </source>
</evidence>
<evidence type="ECO:0000256" key="1">
    <source>
        <dbReference type="SAM" id="MobiDB-lite"/>
    </source>
</evidence>